<dbReference type="CTD" id="36573"/>
<feature type="compositionally biased region" description="Basic and acidic residues" evidence="2">
    <location>
        <begin position="2295"/>
        <end position="2370"/>
    </location>
</feature>
<feature type="region of interest" description="Disordered" evidence="2">
    <location>
        <begin position="473"/>
        <end position="499"/>
    </location>
</feature>
<evidence type="ECO:0000256" key="1">
    <source>
        <dbReference type="ARBA" id="ARBA00008738"/>
    </source>
</evidence>
<proteinExistence type="inferred from homology"/>
<evidence type="ECO:0000256" key="2">
    <source>
        <dbReference type="SAM" id="MobiDB-lite"/>
    </source>
</evidence>
<feature type="region of interest" description="Disordered" evidence="2">
    <location>
        <begin position="1268"/>
        <end position="1302"/>
    </location>
</feature>
<feature type="compositionally biased region" description="Basic and acidic residues" evidence="2">
    <location>
        <begin position="2119"/>
        <end position="2197"/>
    </location>
</feature>
<sequence>MSANNNQAEFLVAASEKRLHTREESMSRISFGHENQRSNSKLEQLDILAAELIDSANAIDKPGEIPSEHQAPAIIKHAMREEELVSADTSIDYAASYYIEHSESWGEVNYGTAPVHRTNETMVVRETENKRNDSLEVQDVTDLELDTHLLQSGQSYIVEYESKSGLEEELKQTQPRRRIERRSDTVDIRKVAEERPMEELGYTIEEFTSANTTTTVTMEQPKQQKQQLQRRETNLEQVRSNGSRNLQEVNKSTYTTNTTWDGTFISEQPTQQLLTTTVMYEQPCGPDETDEIRQTKVTATEIEVRVEATRPTPTPRKLNTSTWDDSFIHENSQEMSQQNEIIVLGEDHVRESVKSARDSNENRDYFTSKIKNVDATQLNTSMVVQDVDKEQYEKINNFSNTQLPSPTSPIRYSLDQPKNVQAKPNLEQNGTESKKPETIRNDSTSIYTQKRLSETKTTKSLECMQLEITVCEPTNSSTPQEKSSRKNVPNSKNSPSKVPDFVTTITAKEQCICELCTCGRHRCPHNDFQDHLKISDEPLMTITSYKEEYDKKSVDREINYYNADHLHIEEEFIGERRHDYTATKDLSTSLDFLGISGENPSTERRNTYTKVEGEFIDTTKSKTECIDHDRTETIQITDRFKSKGPFERVEIIKRTDDIQLEDEKKISGISNDYTDTVICERTEVTEYENNLKMKNEIIDINIQHEKEINRTEQNSYNLIERRSPIKQTNNLKLEGEFDRPEKAPYRSGEKRSLIIQTNNLKLEGEFERPEKTPYEPSERRTPIKQIANLKSEGEFEKRIIEKAPMKGDRSNIKKPKDHLKPEGSFEGRPKDDYKPTKGERAEIIKHTDNLYMEGDIQICTSRDDYPNFVVGQRTQVTKHEDNLRIEGEFIDMETRDDYQVIMAERMDIIKHEDNLKLVGEINIPEKIPFKTGERRLPIKQTDNLKSEGEFEKRIIEKAPTKGDRAEIKKPKDHLKSEGPFEGRPKDDYKPTKGERAEIIKHTDNLYMEGDIQICTSRNDYTDFIVEERTEVTKHEDNLRMEGEFIDMETRDDYQVIMAERMDIIKHEDNLKLEGEINVPEKIPFQTGERRLPIKQTDNLKSEGEFEKRIIEKAPTKGDRAEIKKPKDHLKSEGPFEGRPKDDYKSTKGERAEIIKHTDNLYMEGDIQICTSRNDYTDFIVEERTEVTKHEDNLRMEGEFIDMETRDDYKVVKGERMEIIKHEDNLKLEGEINIPEKIPFKTGERRLPIKQTDNLKSEGEFEKRIIEKAPTKGDRAEIKKPKDHLKSEGPFEGRPKDDYKPTKGERAEIIKHTDNLYMEGDIQICTSRNDYTDFIVEERTEVTKHEDNLRMEGEFIDMETRDDYQVIMAERMDIIKHEDNLKLEGEINVPEKIPFQTGERRLPIKQTDNLKSEGEFEKRIIEKAPTKGDRAEIKKPKDHLKSEGPFEGRPKDDYKPTKGERAEIIKHTDNLYMEGDIQICTSRNDYTDFIVEERTEVTKHEDNLRMEGEFIDMETRDDYQVIMAERMDIIKHEDNLKLEGEINVPEKIPFQTGERRLPIKQTDNLKSEGEFEKRIIEKAPTKGDRAEIKKPKDHLKSEGPFEGRPKDDYKPTKGERAEIIKHTDNLYMEGDIQICTSRNDYTDFIVEERTEVTKHEDNLRMEGEFIDMETRDDYQVIMAERMDIIKHEDNLKLEGEINVPEKIPFQTGERRLPIKQTDNLKSEGEFEKRIIEKAPTKGDRAEIKKPKDHLKSEGPFEGRPKDDYKPTKGERAEIIKHTDNLYMEGDIQICTSRNDYTDFIVEERTEVTKHEDNLRMEGEFIDMETRDDYKVVKGERMEIIKHEDNLKLEGEINIPEKIPFKTGERRLPIKQTDNLKSEGEFEKRIIEKAPTKGDRAEIKKPKDHLKSEGPFEGRPKDDYKPTKGERAEIIKHTDNLYMEGDIQICTSRDDYPNFVVGQRTQVTKHEDNLHIEGEFIDMETRDDYKVIKGERMEIIKHEDNLKLEGNIERPEKITYSPIERRTPIKQMNNLKLEGEFDRPVPKEFIPAERPKQKKPSDNLHPEGEFDRQPKPKAPVKGERADVIRPQDNLKPEGDIARPEKTPYKPSERRSPIKQTNNLKLEGEFDRPVPTEFVPAERPKQKKPSDNLHPEGEFDRQPKPKAPVKGERADVKKPQDNLKPEGDIIRPEKTPYKPSERRTPIKQTNNLKLEGEFDRPVPIEFVPAERPKQKKPSDNLHPEGEFDRQPKPKAPVKGERADVKKPQDNLKPEGDIARPEKTPYKPSERRSPIKQTNNLKLEGEFDRPVPIEFIPAERPKQKKPSDNLHPEGEFDRQPKPKAPVKGERADVKRPQDNLKPEGEMDHPEKISYKPGEKVSLIKQSNNLKLEGEFNRPEKIPYKTTERRLPIKQVDNLKNEGEFEKRPTEKAPTRGDRAEVKKPQDHLKLEGSFECRAKNDYKSIKILERPMPIVPHDNLSPEKELDRTSKSHGFIKDKTENMKSTLVKHSIKSEDICTKSVADQCIINYQEESDLGIEMSKAQKSERRNAIRHSDLRNESDFEKTLRVDSTDKIMLKKSYDNVRSESETGNIHLLKNNNQHTSGDNYRTQSFKREDHLRMEGRFETHNSSDDYNQIKSVDRMHRRQDNLRIEEEFSDNYKKTMKHLENLKSNVEFMGRTKEDYIPRKVDKSDVIRQEDKLQMSGAFDGATCTKTSYTSVHGEHTEIRKHGYTVNEKTNEAHQQITQGEQLVSPSILNRIENNMKHSENKTTSSKTSIYREESSLKQRQEFEKQQEQLKHDYVNRKHSDTKQISIDETNRTASPTRTGHKRWNIISSKTDISNTALHRRIASAERERTSIREFDQVIESNSEKKNQSSLQRSVKDGGNPWASSSYERESRVVKSLPKDNLHVGGSFYHSSEAKSYGNFSNNDKVQRVEHMRVQGNVSHITLGDGRSSSAHSSSLYKKEFVSRQKGPCPAALLQADKAPFKHTRDTPRHKFYMPVVETN</sequence>
<protein>
    <submittedName>
        <fullName evidence="4">Titin</fullName>
    </submittedName>
</protein>
<evidence type="ECO:0000313" key="4">
    <source>
        <dbReference type="RefSeq" id="XP_011503243.1"/>
    </source>
</evidence>
<dbReference type="Proteomes" id="UP000695007">
    <property type="component" value="Unplaced"/>
</dbReference>
<dbReference type="PANTHER" id="PTHR31516">
    <property type="entry name" value="STABILIZER OF AXONEMAL MICROTUBULES 2"/>
    <property type="match status" value="1"/>
</dbReference>
<organism evidence="3 4">
    <name type="scientific">Ceratosolen solmsi marchali</name>
    <dbReference type="NCBI Taxonomy" id="326594"/>
    <lineage>
        <taxon>Eukaryota</taxon>
        <taxon>Metazoa</taxon>
        <taxon>Ecdysozoa</taxon>
        <taxon>Arthropoda</taxon>
        <taxon>Hexapoda</taxon>
        <taxon>Insecta</taxon>
        <taxon>Pterygota</taxon>
        <taxon>Neoptera</taxon>
        <taxon>Endopterygota</taxon>
        <taxon>Hymenoptera</taxon>
        <taxon>Apocrita</taxon>
        <taxon>Proctotrupomorpha</taxon>
        <taxon>Chalcidoidea</taxon>
        <taxon>Agaonidae</taxon>
        <taxon>Agaoninae</taxon>
        <taxon>Ceratosolen</taxon>
    </lineage>
</organism>
<feature type="region of interest" description="Disordered" evidence="2">
    <location>
        <begin position="1578"/>
        <end position="1612"/>
    </location>
</feature>
<accession>A0AAJ6YS84</accession>
<dbReference type="RefSeq" id="XP_011503243.1">
    <property type="nucleotide sequence ID" value="XM_011504941.1"/>
</dbReference>
<reference evidence="4" key="1">
    <citation type="submission" date="2025-08" db="UniProtKB">
        <authorList>
            <consortium name="RefSeq"/>
        </authorList>
    </citation>
    <scope>IDENTIFICATION</scope>
</reference>
<feature type="region of interest" description="Disordered" evidence="2">
    <location>
        <begin position="1733"/>
        <end position="1767"/>
    </location>
</feature>
<evidence type="ECO:0000313" key="3">
    <source>
        <dbReference type="Proteomes" id="UP000695007"/>
    </source>
</evidence>
<dbReference type="GO" id="GO:0008017">
    <property type="term" value="F:microtubule binding"/>
    <property type="evidence" value="ECO:0007669"/>
    <property type="project" value="InterPro"/>
</dbReference>
<dbReference type="PANTHER" id="PTHR31516:SF16">
    <property type="entry name" value="TITIN"/>
    <property type="match status" value="1"/>
</dbReference>
<feature type="compositionally biased region" description="Basic and acidic residues" evidence="2">
    <location>
        <begin position="818"/>
        <end position="838"/>
    </location>
</feature>
<feature type="region of interest" description="Disordered" evidence="2">
    <location>
        <begin position="2028"/>
        <end position="2371"/>
    </location>
</feature>
<dbReference type="GO" id="GO:0005814">
    <property type="term" value="C:centriole"/>
    <property type="evidence" value="ECO:0007669"/>
    <property type="project" value="TreeGrafter"/>
</dbReference>
<dbReference type="GO" id="GO:0036126">
    <property type="term" value="C:sperm flagellum"/>
    <property type="evidence" value="ECO:0007669"/>
    <property type="project" value="TreeGrafter"/>
</dbReference>
<feature type="region of interest" description="Disordered" evidence="2">
    <location>
        <begin position="1423"/>
        <end position="1457"/>
    </location>
</feature>
<feature type="compositionally biased region" description="Polar residues" evidence="2">
    <location>
        <begin position="473"/>
        <end position="496"/>
    </location>
</feature>
<feature type="region of interest" description="Disordered" evidence="2">
    <location>
        <begin position="2858"/>
        <end position="2888"/>
    </location>
</feature>
<name>A0AAJ6YS84_9HYME</name>
<feature type="region of interest" description="Disordered" evidence="2">
    <location>
        <begin position="2392"/>
        <end position="2438"/>
    </location>
</feature>
<comment type="similarity">
    <text evidence="1">Belongs to the FAM154 family.</text>
</comment>
<feature type="compositionally biased region" description="Basic and acidic residues" evidence="2">
    <location>
        <begin position="2031"/>
        <end position="2109"/>
    </location>
</feature>
<feature type="region of interest" description="Disordered" evidence="2">
    <location>
        <begin position="959"/>
        <end position="992"/>
    </location>
</feature>
<dbReference type="GeneID" id="105366483"/>
<dbReference type="GO" id="GO:0005879">
    <property type="term" value="C:axonemal microtubule"/>
    <property type="evidence" value="ECO:0007669"/>
    <property type="project" value="TreeGrafter"/>
</dbReference>
<gene>
    <name evidence="4" type="primary">LOC105366483</name>
</gene>
<dbReference type="GO" id="GO:0036064">
    <property type="term" value="C:ciliary basal body"/>
    <property type="evidence" value="ECO:0007669"/>
    <property type="project" value="TreeGrafter"/>
</dbReference>
<dbReference type="InterPro" id="IPR033336">
    <property type="entry name" value="SAXO1/2"/>
</dbReference>
<dbReference type="KEGG" id="csol:105366483"/>
<feature type="compositionally biased region" description="Basic and acidic residues" evidence="2">
    <location>
        <begin position="2207"/>
        <end position="2285"/>
    </location>
</feature>
<feature type="compositionally biased region" description="Basic and acidic residues" evidence="2">
    <location>
        <begin position="2858"/>
        <end position="2867"/>
    </location>
</feature>
<feature type="compositionally biased region" description="Polar residues" evidence="2">
    <location>
        <begin position="397"/>
        <end position="410"/>
    </location>
</feature>
<feature type="compositionally biased region" description="Polar residues" evidence="2">
    <location>
        <begin position="441"/>
        <end position="450"/>
    </location>
</feature>
<feature type="region of interest" description="Disordered" evidence="2">
    <location>
        <begin position="1888"/>
        <end position="1922"/>
    </location>
</feature>
<keyword evidence="3" id="KW-1185">Reference proteome</keyword>
<feature type="region of interest" description="Disordered" evidence="2">
    <location>
        <begin position="397"/>
        <end position="450"/>
    </location>
</feature>
<feature type="region of interest" description="Disordered" evidence="2">
    <location>
        <begin position="803"/>
        <end position="838"/>
    </location>
</feature>
<feature type="region of interest" description="Disordered" evidence="2">
    <location>
        <begin position="1113"/>
        <end position="1148"/>
    </location>
</feature>